<feature type="signal peptide" evidence="1">
    <location>
        <begin position="1"/>
        <end position="30"/>
    </location>
</feature>
<dbReference type="InterPro" id="IPR000683">
    <property type="entry name" value="Gfo/Idh/MocA-like_OxRdtase_N"/>
</dbReference>
<comment type="caution">
    <text evidence="4">The sequence shown here is derived from an EMBL/GenBank/DDBJ whole genome shotgun (WGS) entry which is preliminary data.</text>
</comment>
<evidence type="ECO:0000259" key="3">
    <source>
        <dbReference type="Pfam" id="PF19051"/>
    </source>
</evidence>
<feature type="chain" id="PRO_5038094063" evidence="1">
    <location>
        <begin position="31"/>
        <end position="432"/>
    </location>
</feature>
<dbReference type="SUPFAM" id="SSF55347">
    <property type="entry name" value="Glyceraldehyde-3-phosphate dehydrogenase-like, C-terminal domain"/>
    <property type="match status" value="1"/>
</dbReference>
<gene>
    <name evidence="4" type="ORF">JIN87_03000</name>
</gene>
<dbReference type="PANTHER" id="PTHR43818:SF5">
    <property type="entry name" value="OXIDOREDUCTASE FAMILY PROTEIN"/>
    <property type="match status" value="1"/>
</dbReference>
<dbReference type="Gene3D" id="3.30.360.10">
    <property type="entry name" value="Dihydrodipicolinate Reductase, domain 2"/>
    <property type="match status" value="1"/>
</dbReference>
<dbReference type="PROSITE" id="PS51318">
    <property type="entry name" value="TAT"/>
    <property type="match status" value="1"/>
</dbReference>
<dbReference type="InterPro" id="IPR043906">
    <property type="entry name" value="Gfo/Idh/MocA_OxRdtase_bact_C"/>
</dbReference>
<dbReference type="Pfam" id="PF01408">
    <property type="entry name" value="GFO_IDH_MocA"/>
    <property type="match status" value="1"/>
</dbReference>
<accession>A0A934RSV9</accession>
<dbReference type="AlphaFoldDB" id="A0A934RSV9"/>
<dbReference type="InterPro" id="IPR050463">
    <property type="entry name" value="Gfo/Idh/MocA_oxidrdct_glycsds"/>
</dbReference>
<protein>
    <submittedName>
        <fullName evidence="4">Gfo/Idh/MocA family oxidoreductase</fullName>
    </submittedName>
</protein>
<dbReference type="InterPro" id="IPR006311">
    <property type="entry name" value="TAT_signal"/>
</dbReference>
<evidence type="ECO:0000313" key="4">
    <source>
        <dbReference type="EMBL" id="MBK1875818.1"/>
    </source>
</evidence>
<organism evidence="4 5">
    <name type="scientific">Pelagicoccus mobilis</name>
    <dbReference type="NCBI Taxonomy" id="415221"/>
    <lineage>
        <taxon>Bacteria</taxon>
        <taxon>Pseudomonadati</taxon>
        <taxon>Verrucomicrobiota</taxon>
        <taxon>Opitutia</taxon>
        <taxon>Puniceicoccales</taxon>
        <taxon>Pelagicoccaceae</taxon>
        <taxon>Pelagicoccus</taxon>
    </lineage>
</organism>
<name>A0A934RSV9_9BACT</name>
<keyword evidence="1" id="KW-0732">Signal</keyword>
<evidence type="ECO:0000313" key="5">
    <source>
        <dbReference type="Proteomes" id="UP000617628"/>
    </source>
</evidence>
<dbReference type="Gene3D" id="3.40.50.720">
    <property type="entry name" value="NAD(P)-binding Rossmann-like Domain"/>
    <property type="match status" value="1"/>
</dbReference>
<dbReference type="GO" id="GO:0000166">
    <property type="term" value="F:nucleotide binding"/>
    <property type="evidence" value="ECO:0007669"/>
    <property type="project" value="InterPro"/>
</dbReference>
<dbReference type="SUPFAM" id="SSF51735">
    <property type="entry name" value="NAD(P)-binding Rossmann-fold domains"/>
    <property type="match status" value="1"/>
</dbReference>
<proteinExistence type="predicted"/>
<feature type="domain" description="Gfo/Idh/MocA-like oxidoreductase bacterial type C-terminal" evidence="3">
    <location>
        <begin position="196"/>
        <end position="271"/>
    </location>
</feature>
<dbReference type="PANTHER" id="PTHR43818">
    <property type="entry name" value="BCDNA.GH03377"/>
    <property type="match status" value="1"/>
</dbReference>
<sequence length="432" mass="48331">MNRRNFVKTTALAGATLSLPLFSIGKPATAASKSLKVGCIGMGRMMYWLSEGFMTRATVVAVCDVDTTRREVAQKRVHDHYGNKDCAAYVDYRELLARDDIDVVCIATPDHWHATITIDAARAGKDIYCEKPLTHDIDESIRVMKEVKKAGVVLQTGSQQRGMKEFRVAVELIRNKVAGNVLDIKSNFWGPGRPYDLGEEELEPGLDWNRWCGPAPLVPYNSKLSPRGVHKHFPAWRQFSDYGGGGVCDMGAHHLDIIQWALDKDDSGPIKALPPVEGGTDWGAKLIYEGGLEVTREDGFHVDFICEHGRIQASRGQFHLQLEGKTIHKFVDREDGSLNRAIALTERDFLEDAKVRLPQQKKGGHQQNFLDAVISRGQPLAHIDAGSRSAICCHLMNLAYREQKAINWKPEKLKFGRGAKKNWLKGSRRDYS</sequence>
<dbReference type="Pfam" id="PF19051">
    <property type="entry name" value="GFO_IDH_MocA_C2"/>
    <property type="match status" value="1"/>
</dbReference>
<evidence type="ECO:0000256" key="1">
    <source>
        <dbReference type="SAM" id="SignalP"/>
    </source>
</evidence>
<dbReference type="Proteomes" id="UP000617628">
    <property type="component" value="Unassembled WGS sequence"/>
</dbReference>
<reference evidence="4" key="1">
    <citation type="submission" date="2021-01" db="EMBL/GenBank/DDBJ databases">
        <title>Modified the classification status of verrucomicrobia.</title>
        <authorList>
            <person name="Feng X."/>
        </authorList>
    </citation>
    <scope>NUCLEOTIDE SEQUENCE</scope>
    <source>
        <strain evidence="4">KCTC 13126</strain>
    </source>
</reference>
<dbReference type="RefSeq" id="WP_200354033.1">
    <property type="nucleotide sequence ID" value="NZ_JAENIL010000004.1"/>
</dbReference>
<feature type="domain" description="Gfo/Idh/MocA-like oxidoreductase N-terminal" evidence="2">
    <location>
        <begin position="36"/>
        <end position="157"/>
    </location>
</feature>
<keyword evidence="5" id="KW-1185">Reference proteome</keyword>
<dbReference type="EMBL" id="JAENIL010000004">
    <property type="protein sequence ID" value="MBK1875818.1"/>
    <property type="molecule type" value="Genomic_DNA"/>
</dbReference>
<dbReference type="InterPro" id="IPR036291">
    <property type="entry name" value="NAD(P)-bd_dom_sf"/>
</dbReference>
<evidence type="ECO:0000259" key="2">
    <source>
        <dbReference type="Pfam" id="PF01408"/>
    </source>
</evidence>